<dbReference type="InterPro" id="IPR000961">
    <property type="entry name" value="AGC-kinase_C"/>
</dbReference>
<evidence type="ECO:0000256" key="10">
    <source>
        <dbReference type="ARBA" id="ARBA00047462"/>
    </source>
</evidence>
<comment type="catalytic activity">
    <reaction evidence="10">
        <text>L-seryl-[protein] + ATP = O-phospho-L-seryl-[protein] + ADP + H(+)</text>
        <dbReference type="Rhea" id="RHEA:17989"/>
        <dbReference type="Rhea" id="RHEA-COMP:9863"/>
        <dbReference type="Rhea" id="RHEA-COMP:11604"/>
        <dbReference type="ChEBI" id="CHEBI:15378"/>
        <dbReference type="ChEBI" id="CHEBI:29999"/>
        <dbReference type="ChEBI" id="CHEBI:30616"/>
        <dbReference type="ChEBI" id="CHEBI:83421"/>
        <dbReference type="ChEBI" id="CHEBI:456216"/>
        <dbReference type="EC" id="2.7.11.12"/>
    </reaction>
</comment>
<dbReference type="PROSITE" id="PS00888">
    <property type="entry name" value="CNMP_BINDING_1"/>
    <property type="match status" value="1"/>
</dbReference>
<dbReference type="EMBL" id="JADWDJ010000005">
    <property type="protein sequence ID" value="KAG5280596.1"/>
    <property type="molecule type" value="Genomic_DNA"/>
</dbReference>
<comment type="caution">
    <text evidence="19">The sequence shown here is derived from an EMBL/GenBank/DDBJ whole genome shotgun (WGS) entry which is preliminary data.</text>
</comment>
<evidence type="ECO:0000259" key="16">
    <source>
        <dbReference type="PROSITE" id="PS50011"/>
    </source>
</evidence>
<keyword evidence="7 11" id="KW-0067">ATP-binding</keyword>
<evidence type="ECO:0000256" key="11">
    <source>
        <dbReference type="PIRNR" id="PIRNR000559"/>
    </source>
</evidence>
<feature type="region of interest" description="Disordered" evidence="15">
    <location>
        <begin position="77"/>
        <end position="105"/>
    </location>
</feature>
<dbReference type="PANTHER" id="PTHR24353">
    <property type="entry name" value="CYCLIC NUCLEOTIDE-DEPENDENT PROTEIN KINASE"/>
    <property type="match status" value="1"/>
</dbReference>
<comment type="catalytic activity">
    <reaction evidence="9 11">
        <text>L-threonyl-[protein] + ATP = O-phospho-L-threonyl-[protein] + ADP + H(+)</text>
        <dbReference type="Rhea" id="RHEA:46608"/>
        <dbReference type="Rhea" id="RHEA-COMP:11060"/>
        <dbReference type="Rhea" id="RHEA-COMP:11605"/>
        <dbReference type="ChEBI" id="CHEBI:15378"/>
        <dbReference type="ChEBI" id="CHEBI:30013"/>
        <dbReference type="ChEBI" id="CHEBI:30616"/>
        <dbReference type="ChEBI" id="CHEBI:61977"/>
        <dbReference type="ChEBI" id="CHEBI:456216"/>
        <dbReference type="EC" id="2.7.11.12"/>
    </reaction>
</comment>
<feature type="region of interest" description="Disordered" evidence="15">
    <location>
        <begin position="663"/>
        <end position="687"/>
    </location>
</feature>
<dbReference type="InterPro" id="IPR002374">
    <property type="entry name" value="cGMP_dep_kinase"/>
</dbReference>
<dbReference type="InterPro" id="IPR014710">
    <property type="entry name" value="RmlC-like_jellyroll"/>
</dbReference>
<keyword evidence="8" id="KW-0829">Tyrosine-protein kinase</keyword>
<feature type="domain" description="Protein kinase" evidence="16">
    <location>
        <begin position="376"/>
        <end position="635"/>
    </location>
</feature>
<accession>A0AAV6H499</accession>
<reference evidence="19" key="1">
    <citation type="submission" date="2020-10" db="EMBL/GenBank/DDBJ databases">
        <title>Chromosome-scale genome assembly of the Allis shad, Alosa alosa.</title>
        <authorList>
            <person name="Margot Z."/>
            <person name="Christophe K."/>
            <person name="Cabau C."/>
            <person name="Louis A."/>
            <person name="Berthelot C."/>
            <person name="Parey E."/>
            <person name="Roest Crollius H."/>
            <person name="Montfort J."/>
            <person name="Robinson-Rechavi M."/>
            <person name="Bucao C."/>
            <person name="Bouchez O."/>
            <person name="Gislard M."/>
            <person name="Lluch J."/>
            <person name="Milhes M."/>
            <person name="Lampietro C."/>
            <person name="Lopez Roques C."/>
            <person name="Donnadieu C."/>
            <person name="Braasch I."/>
            <person name="Desvignes T."/>
            <person name="Postlethwait J."/>
            <person name="Bobe J."/>
            <person name="Guiguen Y."/>
        </authorList>
    </citation>
    <scope>NUCLEOTIDE SEQUENCE</scope>
    <source>
        <strain evidence="19">M-15738</strain>
        <tissue evidence="19">Blood</tissue>
    </source>
</reference>
<protein>
    <recommendedName>
        <fullName evidence="2 11">cGMP-dependent protein kinase</fullName>
        <ecNumber evidence="2 11">2.7.11.12</ecNumber>
    </recommendedName>
</protein>
<dbReference type="PANTHER" id="PTHR24353:SF68">
    <property type="match status" value="1"/>
</dbReference>
<organism evidence="19 20">
    <name type="scientific">Alosa alosa</name>
    <name type="common">allis shad</name>
    <dbReference type="NCBI Taxonomy" id="278164"/>
    <lineage>
        <taxon>Eukaryota</taxon>
        <taxon>Metazoa</taxon>
        <taxon>Chordata</taxon>
        <taxon>Craniata</taxon>
        <taxon>Vertebrata</taxon>
        <taxon>Euteleostomi</taxon>
        <taxon>Actinopterygii</taxon>
        <taxon>Neopterygii</taxon>
        <taxon>Teleostei</taxon>
        <taxon>Clupei</taxon>
        <taxon>Clupeiformes</taxon>
        <taxon>Clupeoidei</taxon>
        <taxon>Clupeidae</taxon>
        <taxon>Alosa</taxon>
    </lineage>
</organism>
<evidence type="ECO:0000256" key="12">
    <source>
        <dbReference type="PIRSR" id="PIRSR000559-1"/>
    </source>
</evidence>
<keyword evidence="20" id="KW-1185">Reference proteome</keyword>
<dbReference type="InterPro" id="IPR000719">
    <property type="entry name" value="Prot_kinase_dom"/>
</dbReference>
<dbReference type="CDD" id="cd00038">
    <property type="entry name" value="CAP_ED"/>
    <property type="match status" value="2"/>
</dbReference>
<dbReference type="Gene3D" id="1.10.510.10">
    <property type="entry name" value="Transferase(Phosphotransferase) domain 1"/>
    <property type="match status" value="1"/>
</dbReference>
<evidence type="ECO:0000259" key="18">
    <source>
        <dbReference type="PROSITE" id="PS51285"/>
    </source>
</evidence>
<evidence type="ECO:0000256" key="13">
    <source>
        <dbReference type="PIRSR" id="PIRSR000559-2"/>
    </source>
</evidence>
<evidence type="ECO:0000256" key="15">
    <source>
        <dbReference type="SAM" id="MobiDB-lite"/>
    </source>
</evidence>
<dbReference type="GO" id="GO:0005524">
    <property type="term" value="F:ATP binding"/>
    <property type="evidence" value="ECO:0007669"/>
    <property type="project" value="UniProtKB-UniRule"/>
</dbReference>
<dbReference type="PRINTS" id="PR00104">
    <property type="entry name" value="CGMPKINASE"/>
</dbReference>
<feature type="binding site" evidence="14">
    <location>
        <position position="410"/>
    </location>
    <ligand>
        <name>ATP</name>
        <dbReference type="ChEBI" id="CHEBI:30616"/>
    </ligand>
</feature>
<dbReference type="CDD" id="cd12086">
    <property type="entry name" value="DD_cGKI-beta"/>
    <property type="match status" value="1"/>
</dbReference>
<keyword evidence="3 11" id="KW-0723">Serine/threonine-protein kinase</keyword>
<evidence type="ECO:0000256" key="9">
    <source>
        <dbReference type="ARBA" id="ARBA00047298"/>
    </source>
</evidence>
<feature type="binding site" evidence="13">
    <location>
        <position position="406"/>
    </location>
    <ligand>
        <name>ATP</name>
        <dbReference type="ChEBI" id="CHEBI:30616"/>
    </ligand>
</feature>
<dbReference type="PIRSF" id="PIRSF000559">
    <property type="entry name" value="cGMP-dep_kinase"/>
    <property type="match status" value="1"/>
</dbReference>
<dbReference type="AlphaFoldDB" id="A0AAV6H499"/>
<dbReference type="SUPFAM" id="SSF56112">
    <property type="entry name" value="Protein kinase-like (PK-like)"/>
    <property type="match status" value="1"/>
</dbReference>
<evidence type="ECO:0000256" key="14">
    <source>
        <dbReference type="PROSITE-ProRule" id="PRU10141"/>
    </source>
</evidence>
<comment type="similarity">
    <text evidence="1 11">Belongs to the protein kinase superfamily. AGC Ser/Thr protein kinase family. cGMP subfamily.</text>
</comment>
<keyword evidence="11" id="KW-0142">cGMP-binding</keyword>
<keyword evidence="6 11" id="KW-0418">Kinase</keyword>
<dbReference type="FunFam" id="1.10.510.10:FF:000210">
    <property type="entry name" value="Non-specific serine/threonine protein kinase"/>
    <property type="match status" value="1"/>
</dbReference>
<dbReference type="InterPro" id="IPR017441">
    <property type="entry name" value="Protein_kinase_ATP_BS"/>
</dbReference>
<dbReference type="InterPro" id="IPR000595">
    <property type="entry name" value="cNMP-bd_dom"/>
</dbReference>
<feature type="active site" description="Proton acceptor" evidence="12">
    <location>
        <position position="500"/>
    </location>
</feature>
<gene>
    <name evidence="19" type="ORF">AALO_G00061910</name>
</gene>
<proteinExistence type="inferred from homology"/>
<dbReference type="Gene3D" id="1.20.5.170">
    <property type="match status" value="1"/>
</dbReference>
<evidence type="ECO:0000256" key="2">
    <source>
        <dbReference type="ARBA" id="ARBA00012428"/>
    </source>
</evidence>
<dbReference type="GO" id="GO:0004713">
    <property type="term" value="F:protein tyrosine kinase activity"/>
    <property type="evidence" value="ECO:0007669"/>
    <property type="project" value="UniProtKB-KW"/>
</dbReference>
<dbReference type="InterPro" id="IPR011009">
    <property type="entry name" value="Kinase-like_dom_sf"/>
</dbReference>
<feature type="domain" description="Cyclic nucleotide-binding" evidence="17">
    <location>
        <begin position="117"/>
        <end position="232"/>
    </location>
</feature>
<dbReference type="PROSITE" id="PS51285">
    <property type="entry name" value="AGC_KINASE_CTER"/>
    <property type="match status" value="1"/>
</dbReference>
<evidence type="ECO:0000313" key="19">
    <source>
        <dbReference type="EMBL" id="KAG5280596.1"/>
    </source>
</evidence>
<evidence type="ECO:0000256" key="5">
    <source>
        <dbReference type="ARBA" id="ARBA00022741"/>
    </source>
</evidence>
<feature type="domain" description="Cyclic nucleotide-binding" evidence="17">
    <location>
        <begin position="235"/>
        <end position="340"/>
    </location>
</feature>
<keyword evidence="11" id="KW-0140">cGMP</keyword>
<dbReference type="InterPro" id="IPR020635">
    <property type="entry name" value="Tyr_kinase_cat_dom"/>
</dbReference>
<dbReference type="InterPro" id="IPR035014">
    <property type="entry name" value="STKc_cGK"/>
</dbReference>
<dbReference type="GO" id="GO:0030553">
    <property type="term" value="F:cGMP binding"/>
    <property type="evidence" value="ECO:0007669"/>
    <property type="project" value="UniProtKB-KW"/>
</dbReference>
<dbReference type="SMART" id="SM00219">
    <property type="entry name" value="TyrKc"/>
    <property type="match status" value="1"/>
</dbReference>
<evidence type="ECO:0000256" key="7">
    <source>
        <dbReference type="ARBA" id="ARBA00022840"/>
    </source>
</evidence>
<feature type="compositionally biased region" description="Basic and acidic residues" evidence="15">
    <location>
        <begin position="663"/>
        <end position="672"/>
    </location>
</feature>
<dbReference type="Pfam" id="PF00069">
    <property type="entry name" value="Pkinase"/>
    <property type="match status" value="1"/>
</dbReference>
<keyword evidence="4 11" id="KW-0808">Transferase</keyword>
<dbReference type="Pfam" id="PF00027">
    <property type="entry name" value="cNMP_binding"/>
    <property type="match status" value="2"/>
</dbReference>
<keyword evidence="5 11" id="KW-0547">Nucleotide-binding</keyword>
<feature type="domain" description="AGC-kinase C-terminal" evidence="18">
    <location>
        <begin position="636"/>
        <end position="687"/>
    </location>
</feature>
<dbReference type="PROSITE" id="PS00107">
    <property type="entry name" value="PROTEIN_KINASE_ATP"/>
    <property type="match status" value="1"/>
</dbReference>
<dbReference type="InterPro" id="IPR018490">
    <property type="entry name" value="cNMP-bd_dom_sf"/>
</dbReference>
<dbReference type="Proteomes" id="UP000823561">
    <property type="component" value="Chromosome 5"/>
</dbReference>
<sequence>MGTLRDLQFALQLKIEELRQRDTLIDELELELDAKDDLIRRLQGELDRMRVSLGTPGSSAAGCLALRNSSQRIKRRAVVAEPPSWDEKQPPQPTASSHSKSPESQELIRGTLMENGFTKHLERGQILAIVDCMYATTVSQGSCVIREGENASLVYVIEEGKMEVTKSGHKLQMLEAGALFGELALLHNHTRSTTVTAVMNCKLWVIDRLSFQSIMLKSGLLRISQSLDLLRSAPFFRSLPEDALIKASDALEECHYGEGDYIIRHGSPGDSFFIVSQGQVKVTERRSVSDEPTCLSTLSRGDWFGERALRGEESRIVSVMAAGDVTCLVIERDSFRKLMGNLEDDNKIGRDNKESKARCEEKEEVSFPPDTCLGDLQVICCLGEGQFSTVELVHFKGDLRRQYTLKIIRKHAVLSSGQQGRLQTERRIMLEANCPFIVRLHKTFRDADCLYMLLEACLGGELWTLLRERGTFDDATTHFYTACVAEALSYLHSRGIVHRDLRPENIHLDQYGYAKLVGFGCAQKIGSRRKCWTFCGSTGYVAPEMILCKGHTTSVDYWALGVFIYEMLSGSPPFSASDPMKTYTAILQGIDAVEFPKPISKAAANLIKRLCRNNPSERLGTQRNGVKDIQRHKWFDGFDWEAVRKRTITPPILPCVHHPPEYRESSLHHDDNGNSSHTELPDWDKDF</sequence>
<dbReference type="Gene3D" id="2.60.120.10">
    <property type="entry name" value="Jelly Rolls"/>
    <property type="match status" value="2"/>
</dbReference>
<dbReference type="CDD" id="cd05572">
    <property type="entry name" value="STKc_cGK"/>
    <property type="match status" value="1"/>
</dbReference>
<dbReference type="EC" id="2.7.11.12" evidence="2 11"/>
<dbReference type="GO" id="GO:0004692">
    <property type="term" value="F:cGMP-dependent protein kinase activity"/>
    <property type="evidence" value="ECO:0007669"/>
    <property type="project" value="UniProtKB-EC"/>
</dbReference>
<evidence type="ECO:0000256" key="8">
    <source>
        <dbReference type="ARBA" id="ARBA00023137"/>
    </source>
</evidence>
<feature type="compositionally biased region" description="Polar residues" evidence="15">
    <location>
        <begin position="94"/>
        <end position="104"/>
    </location>
</feature>
<evidence type="ECO:0000259" key="17">
    <source>
        <dbReference type="PROSITE" id="PS50042"/>
    </source>
</evidence>
<evidence type="ECO:0000256" key="3">
    <source>
        <dbReference type="ARBA" id="ARBA00022527"/>
    </source>
</evidence>
<dbReference type="SUPFAM" id="SSF51206">
    <property type="entry name" value="cAMP-binding domain-like"/>
    <property type="match status" value="2"/>
</dbReference>
<dbReference type="Gene3D" id="3.30.200.20">
    <property type="entry name" value="Phosphorylase Kinase, domain 1"/>
    <property type="match status" value="1"/>
</dbReference>
<dbReference type="InterPro" id="IPR018488">
    <property type="entry name" value="cNMP-bd_CS"/>
</dbReference>
<evidence type="ECO:0000256" key="6">
    <source>
        <dbReference type="ARBA" id="ARBA00022777"/>
    </source>
</evidence>
<name>A0AAV6H499_9TELE</name>
<dbReference type="PROSITE" id="PS50042">
    <property type="entry name" value="CNMP_BINDING_3"/>
    <property type="match status" value="2"/>
</dbReference>
<evidence type="ECO:0000313" key="20">
    <source>
        <dbReference type="Proteomes" id="UP000823561"/>
    </source>
</evidence>
<dbReference type="SMART" id="SM00100">
    <property type="entry name" value="cNMP"/>
    <property type="match status" value="2"/>
</dbReference>
<evidence type="ECO:0000256" key="1">
    <source>
        <dbReference type="ARBA" id="ARBA00006352"/>
    </source>
</evidence>
<evidence type="ECO:0000256" key="4">
    <source>
        <dbReference type="ARBA" id="ARBA00022679"/>
    </source>
</evidence>
<dbReference type="PROSITE" id="PS50011">
    <property type="entry name" value="PROTEIN_KINASE_DOM"/>
    <property type="match status" value="1"/>
</dbReference>